<proteinExistence type="predicted"/>
<keyword evidence="6" id="KW-0812">Transmembrane</keyword>
<dbReference type="InterPro" id="IPR024935">
    <property type="entry name" value="Rubredoxin_dom"/>
</dbReference>
<dbReference type="GO" id="GO:0043448">
    <property type="term" value="P:alkane catabolic process"/>
    <property type="evidence" value="ECO:0007669"/>
    <property type="project" value="TreeGrafter"/>
</dbReference>
<feature type="signal peptide" evidence="7">
    <location>
        <begin position="1"/>
        <end position="21"/>
    </location>
</feature>
<keyword evidence="7" id="KW-0732">Signal</keyword>
<keyword evidence="1" id="KW-0813">Transport</keyword>
<evidence type="ECO:0000256" key="2">
    <source>
        <dbReference type="ARBA" id="ARBA00022723"/>
    </source>
</evidence>
<dbReference type="SUPFAM" id="SSF57802">
    <property type="entry name" value="Rubredoxin-like"/>
    <property type="match status" value="1"/>
</dbReference>
<feature type="transmembrane region" description="Helical" evidence="6">
    <location>
        <begin position="181"/>
        <end position="199"/>
    </location>
</feature>
<organism evidence="9">
    <name type="scientific">Ditylum brightwellii</name>
    <dbReference type="NCBI Taxonomy" id="49249"/>
    <lineage>
        <taxon>Eukaryota</taxon>
        <taxon>Sar</taxon>
        <taxon>Stramenopiles</taxon>
        <taxon>Ochrophyta</taxon>
        <taxon>Bacillariophyta</taxon>
        <taxon>Mediophyceae</taxon>
        <taxon>Lithodesmiophycidae</taxon>
        <taxon>Lithodesmiales</taxon>
        <taxon>Lithodesmiaceae</taxon>
        <taxon>Ditylum</taxon>
    </lineage>
</organism>
<name>A0A7S4T770_9STRA</name>
<dbReference type="InterPro" id="IPR050526">
    <property type="entry name" value="Rubredoxin_ET"/>
</dbReference>
<protein>
    <recommendedName>
        <fullName evidence="8">Rubredoxin-like domain-containing protein</fullName>
    </recommendedName>
</protein>
<evidence type="ECO:0000313" key="9">
    <source>
        <dbReference type="EMBL" id="CAE4664305.1"/>
    </source>
</evidence>
<dbReference type="Pfam" id="PF00301">
    <property type="entry name" value="Rubredoxin"/>
    <property type="match status" value="1"/>
</dbReference>
<evidence type="ECO:0000256" key="5">
    <source>
        <dbReference type="SAM" id="Coils"/>
    </source>
</evidence>
<feature type="coiled-coil region" evidence="5">
    <location>
        <begin position="64"/>
        <end position="91"/>
    </location>
</feature>
<dbReference type="AlphaFoldDB" id="A0A7S4T770"/>
<evidence type="ECO:0000256" key="6">
    <source>
        <dbReference type="SAM" id="Phobius"/>
    </source>
</evidence>
<dbReference type="InterPro" id="IPR024934">
    <property type="entry name" value="Rubredoxin-like_dom"/>
</dbReference>
<dbReference type="EMBL" id="HBNS01058822">
    <property type="protein sequence ID" value="CAE4664305.1"/>
    <property type="molecule type" value="Transcribed_RNA"/>
</dbReference>
<dbReference type="PROSITE" id="PS50903">
    <property type="entry name" value="RUBREDOXIN_LIKE"/>
    <property type="match status" value="1"/>
</dbReference>
<evidence type="ECO:0000259" key="8">
    <source>
        <dbReference type="PROSITE" id="PS50903"/>
    </source>
</evidence>
<dbReference type="GO" id="GO:0009055">
    <property type="term" value="F:electron transfer activity"/>
    <property type="evidence" value="ECO:0007669"/>
    <property type="project" value="TreeGrafter"/>
</dbReference>
<gene>
    <name evidence="9" type="ORF">DBRI00130_LOCUS42291</name>
</gene>
<keyword evidence="2" id="KW-0479">Metal-binding</keyword>
<keyword evidence="6" id="KW-1133">Transmembrane helix</keyword>
<keyword evidence="5" id="KW-0175">Coiled coil</keyword>
<dbReference type="CDD" id="cd00730">
    <property type="entry name" value="rubredoxin"/>
    <property type="match status" value="1"/>
</dbReference>
<evidence type="ECO:0000256" key="4">
    <source>
        <dbReference type="ARBA" id="ARBA00023004"/>
    </source>
</evidence>
<dbReference type="Gene3D" id="2.20.28.10">
    <property type="match status" value="1"/>
</dbReference>
<dbReference type="PANTHER" id="PTHR47627:SF1">
    <property type="entry name" value="RUBREDOXIN-1-RELATED"/>
    <property type="match status" value="1"/>
</dbReference>
<dbReference type="PANTHER" id="PTHR47627">
    <property type="entry name" value="RUBREDOXIN"/>
    <property type="match status" value="1"/>
</dbReference>
<keyword evidence="4" id="KW-0408">Iron</keyword>
<reference evidence="9" key="1">
    <citation type="submission" date="2021-01" db="EMBL/GenBank/DDBJ databases">
        <authorList>
            <person name="Corre E."/>
            <person name="Pelletier E."/>
            <person name="Niang G."/>
            <person name="Scheremetjew M."/>
            <person name="Finn R."/>
            <person name="Kale V."/>
            <person name="Holt S."/>
            <person name="Cochrane G."/>
            <person name="Meng A."/>
            <person name="Brown T."/>
            <person name="Cohen L."/>
        </authorList>
    </citation>
    <scope>NUCLEOTIDE SEQUENCE</scope>
    <source>
        <strain evidence="9">GSO104</strain>
    </source>
</reference>
<accession>A0A7S4T770</accession>
<evidence type="ECO:0000256" key="1">
    <source>
        <dbReference type="ARBA" id="ARBA00022448"/>
    </source>
</evidence>
<keyword evidence="6" id="KW-0472">Membrane</keyword>
<evidence type="ECO:0000256" key="3">
    <source>
        <dbReference type="ARBA" id="ARBA00022982"/>
    </source>
</evidence>
<sequence>MQNVSSLFVLIAALAALSVNGFAPISTPTKLIRPTVGNVRQYAFYSALRMSESEPATAEETAPAEEEEEEVDEATRLQLEKQRRADELRAQEVFIQRSTGKHECTNCGWEYDIEKGDSMIIGGMIKPGTPFAELPSNWRCPTCRASKDSFKEVTEEIPGFEVNQGYGLGGNSMTAGQKNTIIFGGLGIFFVLFLAGYGLS</sequence>
<keyword evidence="3" id="KW-0249">Electron transport</keyword>
<feature type="chain" id="PRO_5031209312" description="Rubredoxin-like domain-containing protein" evidence="7">
    <location>
        <begin position="22"/>
        <end position="200"/>
    </location>
</feature>
<dbReference type="GO" id="GO:0005506">
    <property type="term" value="F:iron ion binding"/>
    <property type="evidence" value="ECO:0007669"/>
    <property type="project" value="InterPro"/>
</dbReference>
<evidence type="ECO:0000256" key="7">
    <source>
        <dbReference type="SAM" id="SignalP"/>
    </source>
</evidence>
<feature type="domain" description="Rubredoxin-like" evidence="8">
    <location>
        <begin position="99"/>
        <end position="153"/>
    </location>
</feature>